<name>A0A9P0VXL1_9ASCO</name>
<dbReference type="GO" id="GO:0005938">
    <property type="term" value="C:cell cortex"/>
    <property type="evidence" value="ECO:0007669"/>
    <property type="project" value="UniProtKB-ARBA"/>
</dbReference>
<dbReference type="PROSITE" id="PS51719">
    <property type="entry name" value="G_SEPTIN"/>
    <property type="match status" value="1"/>
</dbReference>
<comment type="caution">
    <text evidence="7">The sequence shown here is derived from an EMBL/GenBank/DDBJ whole genome shotgun (WGS) entry which is preliminary data.</text>
</comment>
<accession>A0A9P0VXL1</accession>
<comment type="similarity">
    <text evidence="4">Belongs to the TRAFAC class TrmE-Era-EngA-EngB-Septin-like GTPase superfamily. Septin GTPase family.</text>
</comment>
<dbReference type="PIRSF" id="PIRSF006698">
    <property type="entry name" value="Septin"/>
    <property type="match status" value="1"/>
</dbReference>
<dbReference type="SUPFAM" id="SSF52540">
    <property type="entry name" value="P-loop containing nucleoside triphosphate hydrolases"/>
    <property type="match status" value="1"/>
</dbReference>
<dbReference type="PANTHER" id="PTHR18884">
    <property type="entry name" value="SEPTIN"/>
    <property type="match status" value="1"/>
</dbReference>
<evidence type="ECO:0000259" key="6">
    <source>
        <dbReference type="PROSITE" id="PS51719"/>
    </source>
</evidence>
<keyword evidence="2 4" id="KW-0547">Nucleotide-binding</keyword>
<evidence type="ECO:0000256" key="4">
    <source>
        <dbReference type="RuleBase" id="RU004560"/>
    </source>
</evidence>
<evidence type="ECO:0000256" key="3">
    <source>
        <dbReference type="ARBA" id="ARBA00023134"/>
    </source>
</evidence>
<dbReference type="AlphaFoldDB" id="A0A9P0VXL1"/>
<dbReference type="InterPro" id="IPR030379">
    <property type="entry name" value="G_SEPTIN_dom"/>
</dbReference>
<evidence type="ECO:0000256" key="5">
    <source>
        <dbReference type="SAM" id="MobiDB-lite"/>
    </source>
</evidence>
<sequence length="485" mass="55831">MSSVEEIGFNISPFEFLKKTISSSPEVTSDNSTLPAKTENQKCQEETGSNKNESEKNKYSIVSSNTKNIGSTNLSKMGLYHVPDQMMKLAHKNGAKFTFMVTGCSGTGKTTFINTLFRETIIPVEDEAYSRKRGISLEPIKIYKAELTEKEFCLKLTIIETPAFGESVNNQFSWSPAEKFIDEQFRLYLYQEEQPDRRNIFDSRVHCCFYFIPPTGKGLSKLDIATMKSISQRTNLIPVISRSDTFTKVGLLSFKELVKKDLRRENIKVCDFILDQSVHEKINETMPFAVIGASSELHQMPDGAKVRGRRYDWGVAETDNPSHCDFSLLSEIVMGQNMLDLILSTESHYENYRKNCLIDRFNAIKILESSTNEEHAQYSSGHQYNGLEELQVFHKYKLKDLEAKIQETDTLYRAKEREAKSKFSQIVQLQERRFKEWKRGLIDRQEKYNKEIENLHLKIIHIQDEIQLLESGNEALESSYKSLSL</sequence>
<dbReference type="GO" id="GO:0032156">
    <property type="term" value="C:septin cytoskeleton"/>
    <property type="evidence" value="ECO:0007669"/>
    <property type="project" value="UniProtKB-ARBA"/>
</dbReference>
<protein>
    <submittedName>
        <fullName evidence="7">Sporulation-regulated protein 3</fullName>
    </submittedName>
</protein>
<dbReference type="InterPro" id="IPR016491">
    <property type="entry name" value="Septin"/>
</dbReference>
<evidence type="ECO:0000313" key="7">
    <source>
        <dbReference type="EMBL" id="CAH2352119.1"/>
    </source>
</evidence>
<gene>
    <name evidence="7" type="ORF">CLIB1423_05S06062</name>
</gene>
<dbReference type="GO" id="GO:0005935">
    <property type="term" value="C:cellular bud neck"/>
    <property type="evidence" value="ECO:0007669"/>
    <property type="project" value="UniProtKB-SubCell"/>
</dbReference>
<feature type="domain" description="Septin-type G" evidence="6">
    <location>
        <begin position="93"/>
        <end position="359"/>
    </location>
</feature>
<dbReference type="Proteomes" id="UP000837801">
    <property type="component" value="Unassembled WGS sequence"/>
</dbReference>
<organism evidence="7 8">
    <name type="scientific">[Candida] railenensis</name>
    <dbReference type="NCBI Taxonomy" id="45579"/>
    <lineage>
        <taxon>Eukaryota</taxon>
        <taxon>Fungi</taxon>
        <taxon>Dikarya</taxon>
        <taxon>Ascomycota</taxon>
        <taxon>Saccharomycotina</taxon>
        <taxon>Pichiomycetes</taxon>
        <taxon>Debaryomycetaceae</taxon>
        <taxon>Kurtzmaniella</taxon>
    </lineage>
</organism>
<evidence type="ECO:0000256" key="2">
    <source>
        <dbReference type="ARBA" id="ARBA00022741"/>
    </source>
</evidence>
<dbReference type="OrthoDB" id="416553at2759"/>
<dbReference type="Pfam" id="PF00735">
    <property type="entry name" value="Septin"/>
    <property type="match status" value="1"/>
</dbReference>
<dbReference type="EMBL" id="CAKXYY010000005">
    <property type="protein sequence ID" value="CAH2352119.1"/>
    <property type="molecule type" value="Genomic_DNA"/>
</dbReference>
<dbReference type="InterPro" id="IPR027417">
    <property type="entry name" value="P-loop_NTPase"/>
</dbReference>
<comment type="subcellular location">
    <subcellularLocation>
        <location evidence="1">Bud neck</location>
    </subcellularLocation>
</comment>
<proteinExistence type="inferred from homology"/>
<dbReference type="GO" id="GO:0005525">
    <property type="term" value="F:GTP binding"/>
    <property type="evidence" value="ECO:0007669"/>
    <property type="project" value="UniProtKB-KW"/>
</dbReference>
<dbReference type="CDD" id="cd01850">
    <property type="entry name" value="CDC_Septin"/>
    <property type="match status" value="1"/>
</dbReference>
<dbReference type="Gene3D" id="3.40.50.300">
    <property type="entry name" value="P-loop containing nucleotide triphosphate hydrolases"/>
    <property type="match status" value="1"/>
</dbReference>
<reference evidence="7" key="1">
    <citation type="submission" date="2022-03" db="EMBL/GenBank/DDBJ databases">
        <authorList>
            <person name="Legras J.-L."/>
            <person name="Devillers H."/>
            <person name="Grondin C."/>
        </authorList>
    </citation>
    <scope>NUCLEOTIDE SEQUENCE</scope>
    <source>
        <strain evidence="7">CLIB 1423</strain>
    </source>
</reference>
<feature type="region of interest" description="Disordered" evidence="5">
    <location>
        <begin position="22"/>
        <end position="58"/>
    </location>
</feature>
<evidence type="ECO:0000313" key="8">
    <source>
        <dbReference type="Proteomes" id="UP000837801"/>
    </source>
</evidence>
<evidence type="ECO:0000256" key="1">
    <source>
        <dbReference type="ARBA" id="ARBA00004266"/>
    </source>
</evidence>
<feature type="compositionally biased region" description="Polar residues" evidence="5">
    <location>
        <begin position="22"/>
        <end position="35"/>
    </location>
</feature>
<keyword evidence="3 4" id="KW-0342">GTP-binding</keyword>
<keyword evidence="8" id="KW-1185">Reference proteome</keyword>